<dbReference type="EMBL" id="FRAA01000001">
    <property type="protein sequence ID" value="SHJ41679.1"/>
    <property type="molecule type" value="Genomic_DNA"/>
</dbReference>
<dbReference type="PANTHER" id="PTHR43399">
    <property type="entry name" value="SUBTILISIN-RELATED"/>
    <property type="match status" value="1"/>
</dbReference>
<evidence type="ECO:0000256" key="8">
    <source>
        <dbReference type="ARBA" id="ARBA00023069"/>
    </source>
</evidence>
<dbReference type="NCBIfam" id="NF012200">
    <property type="entry name" value="choice_anch_D"/>
    <property type="match status" value="1"/>
</dbReference>
<dbReference type="InterPro" id="IPR029062">
    <property type="entry name" value="Class_I_gatase-like"/>
</dbReference>
<dbReference type="InterPro" id="IPR053879">
    <property type="entry name" value="HYDIN_VesB_CFA65-like_Ig"/>
</dbReference>
<evidence type="ECO:0000256" key="9">
    <source>
        <dbReference type="ARBA" id="ARBA00023273"/>
    </source>
</evidence>
<evidence type="ECO:0000256" key="1">
    <source>
        <dbReference type="ARBA" id="ARBA00004138"/>
    </source>
</evidence>
<organism evidence="17 18">
    <name type="scientific">Reichenbachiella agariperforans</name>
    <dbReference type="NCBI Taxonomy" id="156994"/>
    <lineage>
        <taxon>Bacteria</taxon>
        <taxon>Pseudomonadati</taxon>
        <taxon>Bacteroidota</taxon>
        <taxon>Cytophagia</taxon>
        <taxon>Cytophagales</taxon>
        <taxon>Reichenbachiellaceae</taxon>
        <taxon>Reichenbachiella</taxon>
    </lineage>
</organism>
<reference evidence="18" key="1">
    <citation type="submission" date="2016-11" db="EMBL/GenBank/DDBJ databases">
        <authorList>
            <person name="Varghese N."/>
            <person name="Submissions S."/>
        </authorList>
    </citation>
    <scope>NUCLEOTIDE SEQUENCE [LARGE SCALE GENOMIC DNA]</scope>
    <source>
        <strain evidence="18">DSM 26134</strain>
    </source>
</reference>
<dbReference type="PROSITE" id="PS51892">
    <property type="entry name" value="SUBTILASE"/>
    <property type="match status" value="1"/>
</dbReference>
<dbReference type="GO" id="GO:0006508">
    <property type="term" value="P:proteolysis"/>
    <property type="evidence" value="ECO:0007669"/>
    <property type="project" value="UniProtKB-KW"/>
</dbReference>
<evidence type="ECO:0000256" key="4">
    <source>
        <dbReference type="ARBA" id="ARBA00022490"/>
    </source>
</evidence>
<feature type="region of interest" description="Disordered" evidence="11">
    <location>
        <begin position="751"/>
        <end position="771"/>
    </location>
</feature>
<dbReference type="PANTHER" id="PTHR43399:SF4">
    <property type="entry name" value="CELL WALL-ASSOCIATED PROTEASE"/>
    <property type="match status" value="1"/>
</dbReference>
<comment type="subcellular location">
    <subcellularLocation>
        <location evidence="1">Cell projection</location>
        <location evidence="1">Cilium</location>
    </subcellularLocation>
    <subcellularLocation>
        <location evidence="2">Cytoplasm</location>
    </subcellularLocation>
</comment>
<dbReference type="Gene3D" id="2.60.40.10">
    <property type="entry name" value="Immunoglobulins"/>
    <property type="match status" value="6"/>
</dbReference>
<dbReference type="InterPro" id="IPR000209">
    <property type="entry name" value="Peptidase_S8/S53_dom"/>
</dbReference>
<dbReference type="RefSeq" id="WP_084190250.1">
    <property type="nucleotide sequence ID" value="NZ_FRAA01000001.1"/>
</dbReference>
<evidence type="ECO:0000256" key="11">
    <source>
        <dbReference type="SAM" id="MobiDB-lite"/>
    </source>
</evidence>
<evidence type="ECO:0000256" key="3">
    <source>
        <dbReference type="ARBA" id="ARBA00011073"/>
    </source>
</evidence>
<evidence type="ECO:0000259" key="13">
    <source>
        <dbReference type="Pfam" id="PF00082"/>
    </source>
</evidence>
<keyword evidence="6 10" id="KW-0378">Hydrolase</keyword>
<feature type="domain" description="Secretion system C-terminal sorting" evidence="15">
    <location>
        <begin position="3406"/>
        <end position="3480"/>
    </location>
</feature>
<feature type="signal peptide" evidence="12">
    <location>
        <begin position="1"/>
        <end position="23"/>
    </location>
</feature>
<dbReference type="InterPro" id="IPR036852">
    <property type="entry name" value="Peptidase_S8/S53_dom_sf"/>
</dbReference>
<feature type="active site" description="Charge relay system" evidence="10">
    <location>
        <position position="424"/>
    </location>
</feature>
<keyword evidence="12" id="KW-0732">Signal</keyword>
<feature type="domain" description="HYDIN/VesB/CFA65-like Ig-like" evidence="16">
    <location>
        <begin position="1498"/>
        <end position="1588"/>
    </location>
</feature>
<feature type="active site" description="Charge relay system" evidence="10">
    <location>
        <position position="248"/>
    </location>
</feature>
<evidence type="ECO:0000256" key="6">
    <source>
        <dbReference type="ARBA" id="ARBA00022801"/>
    </source>
</evidence>
<dbReference type="Pfam" id="PF00082">
    <property type="entry name" value="Peptidase_S8"/>
    <property type="match status" value="1"/>
</dbReference>
<dbReference type="NCBIfam" id="TIGR04183">
    <property type="entry name" value="Por_Secre_tail"/>
    <property type="match status" value="1"/>
</dbReference>
<dbReference type="InterPro" id="IPR051048">
    <property type="entry name" value="Peptidase_S8/S53_subtilisin"/>
</dbReference>
<feature type="chain" id="PRO_5013110555" evidence="12">
    <location>
        <begin position="24"/>
        <end position="3483"/>
    </location>
</feature>
<dbReference type="SUPFAM" id="SSF63825">
    <property type="entry name" value="YWTD domain"/>
    <property type="match status" value="2"/>
</dbReference>
<feature type="domain" description="Peptidase S8/S53" evidence="13">
    <location>
        <begin position="181"/>
        <end position="461"/>
    </location>
</feature>
<name>A0A1M6J4V6_REIAG</name>
<keyword evidence="8" id="KW-0969">Cilium</keyword>
<evidence type="ECO:0000313" key="18">
    <source>
        <dbReference type="Proteomes" id="UP000184474"/>
    </source>
</evidence>
<keyword evidence="9" id="KW-0966">Cell projection</keyword>
<dbReference type="GO" id="GO:0005737">
    <property type="term" value="C:cytoplasm"/>
    <property type="evidence" value="ECO:0007669"/>
    <property type="project" value="UniProtKB-SubCell"/>
</dbReference>
<evidence type="ECO:0000256" key="2">
    <source>
        <dbReference type="ARBA" id="ARBA00004496"/>
    </source>
</evidence>
<feature type="domain" description="Subtilase N-terminal" evidence="14">
    <location>
        <begin position="32"/>
        <end position="127"/>
    </location>
</feature>
<dbReference type="GO" id="GO:0004252">
    <property type="term" value="F:serine-type endopeptidase activity"/>
    <property type="evidence" value="ECO:0007669"/>
    <property type="project" value="UniProtKB-UniRule"/>
</dbReference>
<evidence type="ECO:0000259" key="14">
    <source>
        <dbReference type="Pfam" id="PF16361"/>
    </source>
</evidence>
<dbReference type="InterPro" id="IPR015500">
    <property type="entry name" value="Peptidase_S8_subtilisin-rel"/>
</dbReference>
<dbReference type="PROSITE" id="PS00138">
    <property type="entry name" value="SUBTILASE_SER"/>
    <property type="match status" value="1"/>
</dbReference>
<gene>
    <name evidence="17" type="ORF">SAMN04488028_10143</name>
</gene>
<dbReference type="STRING" id="156994.SAMN04488028_10143"/>
<evidence type="ECO:0000256" key="7">
    <source>
        <dbReference type="ARBA" id="ARBA00022825"/>
    </source>
</evidence>
<dbReference type="Proteomes" id="UP000184474">
    <property type="component" value="Unassembled WGS sequence"/>
</dbReference>
<dbReference type="SUPFAM" id="SSF52317">
    <property type="entry name" value="Class I glutamine amidotransferase-like"/>
    <property type="match status" value="1"/>
</dbReference>
<evidence type="ECO:0000256" key="5">
    <source>
        <dbReference type="ARBA" id="ARBA00022670"/>
    </source>
</evidence>
<evidence type="ECO:0000259" key="16">
    <source>
        <dbReference type="Pfam" id="PF22544"/>
    </source>
</evidence>
<dbReference type="PRINTS" id="PR00723">
    <property type="entry name" value="SUBTILISIN"/>
</dbReference>
<evidence type="ECO:0000256" key="10">
    <source>
        <dbReference type="PROSITE-ProRule" id="PRU01240"/>
    </source>
</evidence>
<keyword evidence="7 10" id="KW-0720">Serine protease</keyword>
<dbReference type="InterPro" id="IPR023828">
    <property type="entry name" value="Peptidase_S8_Ser-AS"/>
</dbReference>
<keyword evidence="18" id="KW-1185">Reference proteome</keyword>
<dbReference type="Pfam" id="PF18962">
    <property type="entry name" value="Por_Secre_tail"/>
    <property type="match status" value="1"/>
</dbReference>
<dbReference type="Pfam" id="PF22544">
    <property type="entry name" value="HYDIN_VesB_CFA65-like_Ig"/>
    <property type="match status" value="1"/>
</dbReference>
<accession>A0A1M6J4V6</accession>
<feature type="compositionally biased region" description="Basic and acidic residues" evidence="11">
    <location>
        <begin position="756"/>
        <end position="767"/>
    </location>
</feature>
<keyword evidence="4" id="KW-0963">Cytoplasm</keyword>
<protein>
    <submittedName>
        <fullName evidence="17">Serine protease, subtilisin family</fullName>
    </submittedName>
</protein>
<dbReference type="SUPFAM" id="SSF52743">
    <property type="entry name" value="Subtilisin-like"/>
    <property type="match status" value="1"/>
</dbReference>
<proteinExistence type="inferred from homology"/>
<evidence type="ECO:0000259" key="15">
    <source>
        <dbReference type="Pfam" id="PF18962"/>
    </source>
</evidence>
<dbReference type="Gene3D" id="3.40.50.200">
    <property type="entry name" value="Peptidase S8/S53 domain"/>
    <property type="match status" value="1"/>
</dbReference>
<dbReference type="InterPro" id="IPR032304">
    <property type="entry name" value="Peptidase_S8_N"/>
</dbReference>
<dbReference type="Pfam" id="PF16361">
    <property type="entry name" value="Peptidase_S8_N"/>
    <property type="match status" value="1"/>
</dbReference>
<sequence length="3483" mass="380509">MRKYLLAIVCMAFYFVVTGQSSSADLINKVVRVKFQKNHQLQLNNQQNSFQATGTYLSVGNVGLDQVNQRFSAQQMRRVFPYAGKFESKHQAYGLDLWYDIRVDAETSIEELMAAYGAIEVVAAVEPIQVYSTGAEDAVQSTNDPRLDEQWHYENTGQTGGLISADISLFDAWQTEAGDARVIVSVHDSGIDLYHPDLQNRIWTNNGEIPGDNIDNDNNGYVDDYYGYNFAAAVAGGDPSSVMDYNGHGTHTSGTIAAENNNGIGVSGVAGGTSASDGVRIMMMRLGDDYGSNSIYNPAPSYIYAADMGSVISSNSWGGGSYDGSVYDAIQYYISEAGGRDSGLEGGLVIFSSGNSSSTSFDYKADIDGVIMVSATNHLDRKSWYSNYGSWVDISAPGGETDISNQGVLSTLPGNSYGFFQGTSMACPHVSGVAALLVSKAFGSGLTRQGLAEALLSTTDDIYDLNLGYTGLLGTGRLNASRALDAVGTGSAGPGSVQIDPASVSRELTIGETSEVVVRLVNTSEFDLTVKIATPEVSWISVDRPSVTIAANTTAKVPVTLSAADVGGGNSSFLTFSYPSVSSLQTYRLPISVYTLDQPELTSVDTVFFSDLYPGQQELLSFSIQNSGTGYIELLEANMASDQYSFTFDPLTLAPGAFQSFEVAFSPQTSGSWVDSILFQTDHEAITHHKVVLVGKGKSTLPPVLNVNTTTIDIDEDDPLSGQVFFTITNDGEDLLNYLVSAESAQVFDPLEDQSVDAKSESEKDEVSSIGSYKTSVDSPVEEVMDLAWDGSHLWVADQNSNLILKYDLSSETVLDTIESVAIQSVAIAADEAFLYEQDAYEGRIVKYNLTTGGIDYLNLQSRYYDNNIGVDQSGLWIQSNYTMYQFDKDSGEELLSYSISRSSTDPAFSIVANSLYIKQSSYLYVYEKESYSHKNRLYQVAGQEVSNTDGLSFDGEKMWTAMNQYGKLVAFDIYEDFTYMYNYPIGYLAAGETATIPIFYDLYGLDQGNRYTDRWMISSNAITDSNATVEINATIAGESRMELSNTITIDAYVDHLYEDSLQISNTGSGILEIDMINAFDDRFEIENKAYSVAAYSSIKVPFSLLLTEEGSFRTSLAIGTNDPVEPSLLVEVHVIGLLAPEISVDLDQIVMTLYESQVDSVAINVENSGLGSLFYSFLNDPHSTEVVVESTSETYMGTAQTTKSKEELDLLEIKGLPYSSQAIDRLMAAGTRNTDLEDVLSALDESYTEINSLIPNRYDFTNGETGSSISDGGGDMYDTGNRLYTSIGGPIGYTNGEILTSYYLQDENYFTAKYPGLFVFAADYSDLETFGINGGLGADGSGSVDGAVLSYRVGSKEYLGFVKRVYSTSDPSVNHLIIVENNGSVYHSFDTYSDSDEHTVYELSGTSRLYYLLFASASGGYVDNDDMSSIMERFIETVESDGSYELEPSLSEVNTIPFDTYGLDFGEYDYNVQVLSNDPDLPVIDIPTNLTVLPSARFESNNDTLSFENVAVGSTGHAYLFFTNIGSEDLILDEVTVSSSAGFEVVSFTDTVGFQQYGVIEVVYTPTEIEELEAMLSISTNDKTHAVYEIAVKASGVASAILEFEETYVIDTIAVGEKKDRSVTLSNLGTDALSYRLVVEEAVPYRYLAAGIESYRIQSGVYEGGLKAPAQTTNNGKTIAAHTVTPEELAGGFQSLGGKSVLVISSDYSSAVESVVDYLIASESFGYVGYVNSNYGFYFDIDDMKQYDAVLLYDKNGHQNADVLGDVLADYVDLGGGVVSALYESSNRSMGGRWRDEIETYSVYSNQNLQVLWNYDNISMGTVHLPDHLLMNGVNTFNGGISSVRYNATVDDLQPDVDLVASWSDGTPLIVAKELPHARLVDLGFYPVSDSYGGYNWDSSTDGVQIVVNALNYVAGGIAHSNVDWLELSSYSMENLEGGATNEITATISSDETEESLKSARITAYSGDSRVVTRTMQLDVFSDGVSDLVAVDTLDFGSVTIGYTADAMLRILNQGSGATYYYLAGDSLGNFETTYYDSLLTGGFETTGRLIQFTGDEIGHYFETITIKNVTDVQNREVVLSAEVVPPGVIRLNPDSVSLFANYQGQVASSFYIHNEGEADLAFQFGTFHTQHLTQNFKAEEHTPLSFSAIPTKGQVDSRVGYPVSQGIGVDIFGYAFMDSDEDEGPDYLWQDITTTGVEVDLEDDASVMINLPFEFPFYGLRKSSISIGANGVLSFDDHVNNPVNAQIPSGASPNGLIAAFWKDLSPNLGGSIYYVLTDDHLTVQFDAVPDYEQTGVFTFQIQLFASGEIVFYYEEMQGTTENVTVGIEDESGARGLQVAFNTDYVRDGLAVRFVHPQQRIDPALTSGLVQPGDSLEIPFVYHVMDDLGGYYTDYLTVSSNDTINPVSQLKISYFVDAPSSIAVYSDTLMMDTTFLTQVNQRSVWFENDSLGILTVDSIRSASTQFELLFPYYEATSLALNNEVSYRSSTKRLTVNITDIEEVLRAKLVRKKDGVTTEVTDLAFTWEEGNLVISQLLIMSDENQWQLGQGELYLELFSIAHLDGLASYQLLPAPTSVDPYDYSDQFKLLYKPTRIDVDTTMITVYNNSANAPVYQFVAIGNGRASAAQISVSVTELAQVLVVNDSIDQTFRVSNTGSDSLSLSFQSASVSFESNLNPIRLNSINEIASEGESKDNPWIAPYREPTSSDQVSSRMMDESSIGTTFYGSIVTYTDFNLLGYSTTNHPEDFNEIISAGYNTTLAAEFVYGSSTQMYVLDYVGRLSLVDVIEETSYTIFQFPSVGSWTGLTKDPVTGSLYASTETGLYLVDPVTFSTEYVGYFGTSNMIGIAMGESGQMYGYTLEDNLYEIDVRTGAASLVGYIGFDAVFGQDLAYDFKTKAFYMAAYSNANGAELRMVDTNTGMTQSLGALATSYAGTQMTALAFESGVSSSVFSITQQDTVLAPGQNIEVSIEFNSSNLNNGVYTSDLWVNSSDQSNPSVQIPLALTVTGNNAQVGDYIDKLNFGLSTIYDTTYVELQVQNIGKDVLILDLDERVSGFMLVDDANDSVRIGIEETKIIPIQFVPTEPTTYTGEMTWSTNDPDMPVLTVGLSGAGQRSSVELNMDVFSFAFESHRGEELSATYQLSSVGNDTVMYQLIPEDGVTWMRMVKDSSYLQADSTASYDLAISTMDMEIGEYSSYFTLLSNDPYYDSLVVPVALVVYNQEPVHEEALEARLIAIGEDTVSVDLGTYFSDADEDVLSYEVATVGYLNRTLEDGLLTLWGTQFGQGQLQITVTDGQGGKVQTAIDLVANTRPIITKTIGEIYVSMDGEFKESLSLGDYFTDADGHDLMMTVDSSAVAQFVLTDDNDLFIKGTAEGVDTVALVAQDGWHEVSQSFRLVVEKEDMRLYPNPTKEFFQVNFPIELKDELALRLIDLSGNIVKEWTVMPDGDNVFELDIAEVRAGVYLLEMYDGDNRVSQERIVKI</sequence>
<feature type="active site" description="Charge relay system" evidence="10">
    <location>
        <position position="188"/>
    </location>
</feature>
<dbReference type="InterPro" id="IPR013783">
    <property type="entry name" value="Ig-like_fold"/>
</dbReference>
<keyword evidence="5 10" id="KW-0645">Protease</keyword>
<evidence type="ECO:0000256" key="12">
    <source>
        <dbReference type="SAM" id="SignalP"/>
    </source>
</evidence>
<dbReference type="InterPro" id="IPR026444">
    <property type="entry name" value="Secre_tail"/>
</dbReference>
<evidence type="ECO:0000313" key="17">
    <source>
        <dbReference type="EMBL" id="SHJ41679.1"/>
    </source>
</evidence>
<comment type="similarity">
    <text evidence="3 10">Belongs to the peptidase S8 family.</text>
</comment>